<dbReference type="Proteomes" id="UP000824219">
    <property type="component" value="Linkage Group LG20"/>
</dbReference>
<evidence type="ECO:0000313" key="1">
    <source>
        <dbReference type="EMBL" id="KAG7319473.1"/>
    </source>
</evidence>
<organism evidence="1 2">
    <name type="scientific">Hemibagrus wyckioides</name>
    <dbReference type="NCBI Taxonomy" id="337641"/>
    <lineage>
        <taxon>Eukaryota</taxon>
        <taxon>Metazoa</taxon>
        <taxon>Chordata</taxon>
        <taxon>Craniata</taxon>
        <taxon>Vertebrata</taxon>
        <taxon>Euteleostomi</taxon>
        <taxon>Actinopterygii</taxon>
        <taxon>Neopterygii</taxon>
        <taxon>Teleostei</taxon>
        <taxon>Ostariophysi</taxon>
        <taxon>Siluriformes</taxon>
        <taxon>Bagridae</taxon>
        <taxon>Hemibagrus</taxon>
    </lineage>
</organism>
<keyword evidence="2" id="KW-1185">Reference proteome</keyword>
<protein>
    <submittedName>
        <fullName evidence="1">Uncharacterized protein</fullName>
    </submittedName>
</protein>
<reference evidence="1 2" key="1">
    <citation type="submission" date="2021-06" db="EMBL/GenBank/DDBJ databases">
        <title>Chromosome-level genome assembly of the red-tail catfish (Hemibagrus wyckioides).</title>
        <authorList>
            <person name="Shao F."/>
        </authorList>
    </citation>
    <scope>NUCLEOTIDE SEQUENCE [LARGE SCALE GENOMIC DNA]</scope>
    <source>
        <strain evidence="1">EC202008001</strain>
        <tissue evidence="1">Blood</tissue>
    </source>
</reference>
<gene>
    <name evidence="1" type="ORF">KOW79_016616</name>
</gene>
<dbReference type="AlphaFoldDB" id="A0A9D3SHB1"/>
<accession>A0A9D3SHB1</accession>
<dbReference type="EMBL" id="JAHKSW010000020">
    <property type="protein sequence ID" value="KAG7319473.1"/>
    <property type="molecule type" value="Genomic_DNA"/>
</dbReference>
<evidence type="ECO:0000313" key="2">
    <source>
        <dbReference type="Proteomes" id="UP000824219"/>
    </source>
</evidence>
<comment type="caution">
    <text evidence="1">The sequence shown here is derived from an EMBL/GenBank/DDBJ whole genome shotgun (WGS) entry which is preliminary data.</text>
</comment>
<proteinExistence type="predicted"/>
<sequence length="132" mass="14734">MSTGGQPRPALAAFTVGWTEEWRRPGETPDCHSAFSISPSAAVHLQPSVNSSRVCVCLYVRRLLREAVMDSRRGRNSSLFRINLDFQLIHENESLSYSMNFSLSASFDGIKATGVYRFLKRGPSSESIFDTL</sequence>
<name>A0A9D3SHB1_9TELE</name>